<keyword evidence="2" id="KW-0812">Transmembrane</keyword>
<comment type="caution">
    <text evidence="5">The sequence shown here is derived from an EMBL/GenBank/DDBJ whole genome shotgun (WGS) entry which is preliminary data.</text>
</comment>
<dbReference type="InterPro" id="IPR025513">
    <property type="entry name" value="DUF4401"/>
</dbReference>
<dbReference type="Pfam" id="PF14351">
    <property type="entry name" value="DUF4401"/>
    <property type="match status" value="1"/>
</dbReference>
<feature type="transmembrane region" description="Helical" evidence="2">
    <location>
        <begin position="642"/>
        <end position="660"/>
    </location>
</feature>
<dbReference type="EMBL" id="LSZP01000043">
    <property type="protein sequence ID" value="KXU35313.1"/>
    <property type="molecule type" value="Genomic_DNA"/>
</dbReference>
<feature type="transmembrane region" description="Helical" evidence="2">
    <location>
        <begin position="532"/>
        <end position="550"/>
    </location>
</feature>
<feature type="transmembrane region" description="Helical" evidence="2">
    <location>
        <begin position="263"/>
        <end position="286"/>
    </location>
</feature>
<sequence length="889" mass="96668">MSPAEASPAPQAGSPHSSPAHSDARRWQLLGNRLLAFLGAALLAAALIFFFAYNWAELHRFAKFAVGFGAFLTAAAFALTSTGRRQNGAAPNLEARTARRRAALFAATLCIGALLALIGQVYQTGADLWELFALWALLVIPFALLARSVETWLLWLSVANTALILWLNQTEAFGRHTNALAGHLLCCVAFNTACLLLAERFARARPFTPNRALPRVAAFLALGELCVGACVGVFSEDFAHLIPLFIAAAVLMIALYRHYRFDLVMLAMSGSGAIAFGTVALARILRGIPLELSSILCASFLIVSSGLFIAWLIQLHRSQKPQSPDAKQPTRDALPIEASTAANQTSADPVTTPATAPTTTAPSPSKKEPAPPLWLSGLQGIAAWIAAAMLASSLATPFWLFEGGVWFIALAFIGGSIALFYKVRNLVFFDQAALALSFAGQALLYVSFSEHWNDLSDKGALTLSIIVALALFALRTTLLHRTLCLLWAITCLYLIVEPGYETHVLFGLGFSTLTILLWLGRPRWTAHKLGEYVLSLAHASSLIAWGLLGWNYFYNHVIFWKHPEAPHDFALLYSTVSAAILVGLVAWLCRPLYANADAPERAKKQAALLLCAAGLFAALAYRDPALVLCAALLLGTYAARERSWFTAMLGALPLLIWQLYYNMEQTLLMRALTLAGSGALLLGLRKAIALLALDNLTAPLRTEAVPLRRKETGDCALFGPFQRGTAAAAALVLALCLWGIWSNERVLAHGRPILVKLAPVDPRSLMQGDYMRLRYAIEHDLLLHMPQGWKRIPRSSYAYVVLDEQGRAITVHSIGSQLTPLPEGASLAVKLLGKPYSPSIAAKEFFFQEGRGEIYETAKWAELRVAPSGKALLLNLRDESLEILGETKR</sequence>
<evidence type="ECO:0000259" key="3">
    <source>
        <dbReference type="Pfam" id="PF09925"/>
    </source>
</evidence>
<feature type="transmembrane region" description="Helical" evidence="2">
    <location>
        <begin position="570"/>
        <end position="593"/>
    </location>
</feature>
<feature type="domain" description="DUF4401" evidence="4">
    <location>
        <begin position="372"/>
        <end position="687"/>
    </location>
</feature>
<evidence type="ECO:0000313" key="5">
    <source>
        <dbReference type="EMBL" id="KXU35313.1"/>
    </source>
</evidence>
<reference evidence="5 6" key="1">
    <citation type="submission" date="2016-02" db="EMBL/GenBank/DDBJ databases">
        <authorList>
            <person name="Wen L."/>
            <person name="He K."/>
            <person name="Yang H."/>
        </authorList>
    </citation>
    <scope>NUCLEOTIDE SEQUENCE [LARGE SCALE GENOMIC DNA]</scope>
    <source>
        <strain evidence="5 6">CV41</strain>
    </source>
</reference>
<feature type="transmembrane region" description="Helical" evidence="2">
    <location>
        <begin position="152"/>
        <end position="168"/>
    </location>
</feature>
<feature type="transmembrane region" description="Helical" evidence="2">
    <location>
        <begin position="180"/>
        <end position="201"/>
    </location>
</feature>
<gene>
    <name evidence="5" type="ORF">AXK12_05555</name>
</gene>
<feature type="transmembrane region" description="Helical" evidence="2">
    <location>
        <begin position="479"/>
        <end position="496"/>
    </location>
</feature>
<organism evidence="5 6">
    <name type="scientific">Cephaloticoccus capnophilus</name>
    <dbReference type="NCBI Taxonomy" id="1548208"/>
    <lineage>
        <taxon>Bacteria</taxon>
        <taxon>Pseudomonadati</taxon>
        <taxon>Verrucomicrobiota</taxon>
        <taxon>Opitutia</taxon>
        <taxon>Opitutales</taxon>
        <taxon>Opitutaceae</taxon>
        <taxon>Cephaloticoccus</taxon>
    </lineage>
</organism>
<name>A0A139SL83_9BACT</name>
<dbReference type="OrthoDB" id="4868247at2"/>
<feature type="transmembrane region" description="Helical" evidence="2">
    <location>
        <begin position="502"/>
        <end position="520"/>
    </location>
</feature>
<dbReference type="InterPro" id="IPR025833">
    <property type="entry name" value="GDYXXLXY"/>
</dbReference>
<evidence type="ECO:0000256" key="1">
    <source>
        <dbReference type="SAM" id="MobiDB-lite"/>
    </source>
</evidence>
<dbReference type="Pfam" id="PF14345">
    <property type="entry name" value="GDYXXLXY"/>
    <property type="match status" value="1"/>
</dbReference>
<feature type="transmembrane region" description="Helical" evidence="2">
    <location>
        <begin position="373"/>
        <end position="392"/>
    </location>
</feature>
<feature type="domain" description="DUF2157" evidence="3">
    <location>
        <begin position="29"/>
        <end position="148"/>
    </location>
</feature>
<feature type="transmembrane region" description="Helical" evidence="2">
    <location>
        <begin position="102"/>
        <end position="122"/>
    </location>
</feature>
<feature type="transmembrane region" description="Helical" evidence="2">
    <location>
        <begin position="292"/>
        <end position="313"/>
    </location>
</feature>
<dbReference type="Proteomes" id="UP000071392">
    <property type="component" value="Unassembled WGS sequence"/>
</dbReference>
<feature type="region of interest" description="Disordered" evidence="1">
    <location>
        <begin position="1"/>
        <end position="20"/>
    </location>
</feature>
<dbReference type="AlphaFoldDB" id="A0A139SL83"/>
<evidence type="ECO:0000259" key="4">
    <source>
        <dbReference type="Pfam" id="PF14351"/>
    </source>
</evidence>
<keyword evidence="2" id="KW-1133">Transmembrane helix</keyword>
<proteinExistence type="predicted"/>
<dbReference type="STRING" id="1548208.AXK12_05555"/>
<feature type="region of interest" description="Disordered" evidence="1">
    <location>
        <begin position="340"/>
        <end position="370"/>
    </location>
</feature>
<evidence type="ECO:0008006" key="7">
    <source>
        <dbReference type="Google" id="ProtNLM"/>
    </source>
</evidence>
<feature type="transmembrane region" description="Helical" evidence="2">
    <location>
        <begin position="128"/>
        <end position="145"/>
    </location>
</feature>
<feature type="transmembrane region" description="Helical" evidence="2">
    <location>
        <begin position="34"/>
        <end position="55"/>
    </location>
</feature>
<keyword evidence="6" id="KW-1185">Reference proteome</keyword>
<dbReference type="RefSeq" id="WP_068712092.1">
    <property type="nucleotide sequence ID" value="NZ_LSZP01000043.1"/>
</dbReference>
<feature type="transmembrane region" description="Helical" evidence="2">
    <location>
        <begin position="213"/>
        <end position="234"/>
    </location>
</feature>
<feature type="transmembrane region" description="Helical" evidence="2">
    <location>
        <begin position="724"/>
        <end position="741"/>
    </location>
</feature>
<feature type="transmembrane region" description="Helical" evidence="2">
    <location>
        <begin position="428"/>
        <end position="446"/>
    </location>
</feature>
<dbReference type="InterPro" id="IPR018677">
    <property type="entry name" value="DUF2157"/>
</dbReference>
<evidence type="ECO:0000313" key="6">
    <source>
        <dbReference type="Proteomes" id="UP000071392"/>
    </source>
</evidence>
<feature type="transmembrane region" description="Helical" evidence="2">
    <location>
        <begin position="61"/>
        <end position="81"/>
    </location>
</feature>
<feature type="transmembrane region" description="Helical" evidence="2">
    <location>
        <begin position="458"/>
        <end position="474"/>
    </location>
</feature>
<evidence type="ECO:0000256" key="2">
    <source>
        <dbReference type="SAM" id="Phobius"/>
    </source>
</evidence>
<accession>A0A139SL83</accession>
<dbReference type="Pfam" id="PF09925">
    <property type="entry name" value="DUF2157"/>
    <property type="match status" value="1"/>
</dbReference>
<feature type="compositionally biased region" description="Low complexity" evidence="1">
    <location>
        <begin position="345"/>
        <end position="364"/>
    </location>
</feature>
<protein>
    <recommendedName>
        <fullName evidence="7">DUF4401 domain-containing protein</fullName>
    </recommendedName>
</protein>
<keyword evidence="2" id="KW-0472">Membrane</keyword>
<feature type="transmembrane region" description="Helical" evidence="2">
    <location>
        <begin position="240"/>
        <end position="256"/>
    </location>
</feature>
<feature type="transmembrane region" description="Helical" evidence="2">
    <location>
        <begin position="398"/>
        <end position="421"/>
    </location>
</feature>